<dbReference type="PANTHER" id="PTHR13439">
    <property type="entry name" value="CT120 PROTEIN"/>
    <property type="match status" value="1"/>
</dbReference>
<dbReference type="GO" id="GO:0055088">
    <property type="term" value="P:lipid homeostasis"/>
    <property type="evidence" value="ECO:0007669"/>
    <property type="project" value="TreeGrafter"/>
</dbReference>
<evidence type="ECO:0000256" key="5">
    <source>
        <dbReference type="PROSITE-ProRule" id="PRU00205"/>
    </source>
</evidence>
<dbReference type="GeneTree" id="ENSGT01010000222313"/>
<name>A0A8C9N8I0_SERCA</name>
<proteinExistence type="predicted"/>
<evidence type="ECO:0000256" key="4">
    <source>
        <dbReference type="ARBA" id="ARBA00023136"/>
    </source>
</evidence>
<feature type="transmembrane region" description="Helical" evidence="6">
    <location>
        <begin position="37"/>
        <end position="56"/>
    </location>
</feature>
<accession>A0A8C9N8I0</accession>
<dbReference type="SMART" id="SM00724">
    <property type="entry name" value="TLC"/>
    <property type="match status" value="1"/>
</dbReference>
<keyword evidence="4 5" id="KW-0472">Membrane</keyword>
<evidence type="ECO:0000256" key="2">
    <source>
        <dbReference type="ARBA" id="ARBA00022692"/>
    </source>
</evidence>
<organism evidence="8 9">
    <name type="scientific">Serinus canaria</name>
    <name type="common">Island canary</name>
    <name type="synonym">Fringilla canaria</name>
    <dbReference type="NCBI Taxonomy" id="9135"/>
    <lineage>
        <taxon>Eukaryota</taxon>
        <taxon>Metazoa</taxon>
        <taxon>Chordata</taxon>
        <taxon>Craniata</taxon>
        <taxon>Vertebrata</taxon>
        <taxon>Euteleostomi</taxon>
        <taxon>Archelosauria</taxon>
        <taxon>Archosauria</taxon>
        <taxon>Dinosauria</taxon>
        <taxon>Saurischia</taxon>
        <taxon>Theropoda</taxon>
        <taxon>Coelurosauria</taxon>
        <taxon>Aves</taxon>
        <taxon>Neognathae</taxon>
        <taxon>Neoaves</taxon>
        <taxon>Telluraves</taxon>
        <taxon>Australaves</taxon>
        <taxon>Passeriformes</taxon>
        <taxon>Passeroidea</taxon>
        <taxon>Fringillidae</taxon>
        <taxon>Carduelinae</taxon>
        <taxon>Serinus</taxon>
    </lineage>
</organism>
<evidence type="ECO:0000259" key="7">
    <source>
        <dbReference type="PROSITE" id="PS50922"/>
    </source>
</evidence>
<feature type="domain" description="TLC" evidence="7">
    <location>
        <begin position="56"/>
        <end position="275"/>
    </location>
</feature>
<feature type="transmembrane region" description="Helical" evidence="6">
    <location>
        <begin position="205"/>
        <end position="229"/>
    </location>
</feature>
<evidence type="ECO:0000256" key="1">
    <source>
        <dbReference type="ARBA" id="ARBA00004141"/>
    </source>
</evidence>
<dbReference type="PANTHER" id="PTHR13439:SF20">
    <property type="entry name" value="TLC DOMAIN-CONTAINING PROTEIN 3A"/>
    <property type="match status" value="1"/>
</dbReference>
<keyword evidence="9" id="KW-1185">Reference proteome</keyword>
<dbReference type="AlphaFoldDB" id="A0A8C9N8I0"/>
<dbReference type="Proteomes" id="UP000694409">
    <property type="component" value="Unassembled WGS sequence"/>
</dbReference>
<comment type="subcellular location">
    <subcellularLocation>
        <location evidence="1">Membrane</location>
        <topology evidence="1">Multi-pass membrane protein</topology>
    </subcellularLocation>
</comment>
<dbReference type="Ensembl" id="ENSSCAT00000016128.1">
    <property type="protein sequence ID" value="ENSSCAP00000014384.1"/>
    <property type="gene ID" value="ENSSCAG00000010555.1"/>
</dbReference>
<evidence type="ECO:0000256" key="3">
    <source>
        <dbReference type="ARBA" id="ARBA00022989"/>
    </source>
</evidence>
<reference evidence="8" key="1">
    <citation type="submission" date="2025-08" db="UniProtKB">
        <authorList>
            <consortium name="Ensembl"/>
        </authorList>
    </citation>
    <scope>IDENTIFICATION</scope>
</reference>
<dbReference type="Pfam" id="PF03798">
    <property type="entry name" value="TRAM_LAG1_CLN8"/>
    <property type="match status" value="1"/>
</dbReference>
<dbReference type="PROSITE" id="PS50922">
    <property type="entry name" value="TLC"/>
    <property type="match status" value="1"/>
</dbReference>
<evidence type="ECO:0000313" key="9">
    <source>
        <dbReference type="Proteomes" id="UP000694409"/>
    </source>
</evidence>
<protein>
    <submittedName>
        <fullName evidence="8">TLC domain containing 3A</fullName>
    </submittedName>
</protein>
<reference evidence="8" key="2">
    <citation type="submission" date="2025-09" db="UniProtKB">
        <authorList>
            <consortium name="Ensembl"/>
        </authorList>
    </citation>
    <scope>IDENTIFICATION</scope>
</reference>
<evidence type="ECO:0000256" key="6">
    <source>
        <dbReference type="SAM" id="Phobius"/>
    </source>
</evidence>
<dbReference type="GO" id="GO:0005783">
    <property type="term" value="C:endoplasmic reticulum"/>
    <property type="evidence" value="ECO:0007669"/>
    <property type="project" value="TreeGrafter"/>
</dbReference>
<feature type="transmembrane region" description="Helical" evidence="6">
    <location>
        <begin position="99"/>
        <end position="116"/>
    </location>
</feature>
<gene>
    <name evidence="8" type="primary">TLCD3A</name>
</gene>
<dbReference type="InterPro" id="IPR050846">
    <property type="entry name" value="TLCD"/>
</dbReference>
<feature type="transmembrane region" description="Helical" evidence="6">
    <location>
        <begin position="244"/>
        <end position="263"/>
    </location>
</feature>
<dbReference type="GO" id="GO:0005886">
    <property type="term" value="C:plasma membrane"/>
    <property type="evidence" value="ECO:0007669"/>
    <property type="project" value="Ensembl"/>
</dbReference>
<keyword evidence="3 6" id="KW-1133">Transmembrane helix</keyword>
<keyword evidence="2 5" id="KW-0812">Transmembrane</keyword>
<sequence>MQDFLRRLVSLQSRACCCPDCATRIPTCSGNRQLPAIISQLTNASWGFIAYIGYFVLRSPNSRPAIPDSSPSQSKVLGAVVMPLCVLLLPRHWLAVEYVWVLVPYMTYDIYVMYLCHWHKSQEKGILEKKHSLASVWSFLLQERLMVTHHLFILIVLTPITQHFRGELGDFFVGCIFTAELSTPFVSLGKILMQLKMQDTLLHKVNGILILVTFFVCRILLFPFMYAAYGRQVGIPVYLVPFRIPLHCNIANAALIAPQLYWFRLICRKAARLYGGSPAHRSR</sequence>
<evidence type="ECO:0000313" key="8">
    <source>
        <dbReference type="Ensembl" id="ENSSCAP00000014384.1"/>
    </source>
</evidence>
<dbReference type="InterPro" id="IPR006634">
    <property type="entry name" value="TLC-dom"/>
</dbReference>